<dbReference type="STRING" id="237069.SAMN05216498_2172"/>
<dbReference type="OrthoDB" id="582905at2"/>
<feature type="domain" description="SpoVT-AbrB" evidence="1">
    <location>
        <begin position="10"/>
        <end position="56"/>
    </location>
</feature>
<keyword evidence="3" id="KW-1185">Reference proteome</keyword>
<dbReference type="Pfam" id="PF04014">
    <property type="entry name" value="MazE_antitoxin"/>
    <property type="match status" value="1"/>
</dbReference>
<protein>
    <submittedName>
        <fullName evidence="2">Putative addiction module antidote</fullName>
    </submittedName>
</protein>
<name>A0A1H0B240_9BACI</name>
<dbReference type="InterPro" id="IPR007159">
    <property type="entry name" value="SpoVT-AbrB_dom"/>
</dbReference>
<evidence type="ECO:0000313" key="2">
    <source>
        <dbReference type="EMBL" id="SDN39363.1"/>
    </source>
</evidence>
<evidence type="ECO:0000259" key="1">
    <source>
        <dbReference type="SMART" id="SM00966"/>
    </source>
</evidence>
<dbReference type="Proteomes" id="UP000199334">
    <property type="component" value="Unassembled WGS sequence"/>
</dbReference>
<sequence>MEYKKTRKIVQMGNSMGVSIPKEFLDELKLDQGSEVDIYLNDGSQLVMETKPNIDQYVDSEFVRELDKTLRDHDQVLKNLKDR</sequence>
<dbReference type="RefSeq" id="WP_093856612.1">
    <property type="nucleotide sequence ID" value="NZ_BJVZ01000013.1"/>
</dbReference>
<dbReference type="SUPFAM" id="SSF89447">
    <property type="entry name" value="AbrB/MazE/MraZ-like"/>
    <property type="match status" value="1"/>
</dbReference>
<dbReference type="Gene3D" id="2.10.260.10">
    <property type="match status" value="1"/>
</dbReference>
<dbReference type="AlphaFoldDB" id="A0A1H0B240"/>
<dbReference type="SMART" id="SM00966">
    <property type="entry name" value="SpoVT_AbrB"/>
    <property type="match status" value="1"/>
</dbReference>
<organism evidence="2 3">
    <name type="scientific">Tenuibacillus multivorans</name>
    <dbReference type="NCBI Taxonomy" id="237069"/>
    <lineage>
        <taxon>Bacteria</taxon>
        <taxon>Bacillati</taxon>
        <taxon>Bacillota</taxon>
        <taxon>Bacilli</taxon>
        <taxon>Bacillales</taxon>
        <taxon>Bacillaceae</taxon>
        <taxon>Tenuibacillus</taxon>
    </lineage>
</organism>
<reference evidence="2 3" key="1">
    <citation type="submission" date="2016-10" db="EMBL/GenBank/DDBJ databases">
        <authorList>
            <person name="de Groot N.N."/>
        </authorList>
    </citation>
    <scope>NUCLEOTIDE SEQUENCE [LARGE SCALE GENOMIC DNA]</scope>
    <source>
        <strain evidence="2 3">CGMCC 1.3442</strain>
    </source>
</reference>
<dbReference type="GO" id="GO:0003677">
    <property type="term" value="F:DNA binding"/>
    <property type="evidence" value="ECO:0007669"/>
    <property type="project" value="InterPro"/>
</dbReference>
<gene>
    <name evidence="2" type="ORF">SAMN05216498_2172</name>
</gene>
<dbReference type="InterPro" id="IPR037914">
    <property type="entry name" value="SpoVT-AbrB_sf"/>
</dbReference>
<accession>A0A1H0B240</accession>
<evidence type="ECO:0000313" key="3">
    <source>
        <dbReference type="Proteomes" id="UP000199334"/>
    </source>
</evidence>
<proteinExistence type="predicted"/>
<dbReference type="EMBL" id="FNIG01000004">
    <property type="protein sequence ID" value="SDN39363.1"/>
    <property type="molecule type" value="Genomic_DNA"/>
</dbReference>